<evidence type="ECO:0000313" key="4">
    <source>
        <dbReference type="Proteomes" id="UP001302602"/>
    </source>
</evidence>
<dbReference type="PANTHER" id="PTHR23422">
    <property type="entry name" value="DIPEPTIDYL PEPTIDASE III-RELATED"/>
    <property type="match status" value="1"/>
</dbReference>
<proteinExistence type="predicted"/>
<keyword evidence="4" id="KW-1185">Reference proteome</keyword>
<dbReference type="RefSeq" id="XP_062641975.1">
    <property type="nucleotide sequence ID" value="XM_062796772.1"/>
</dbReference>
<reference evidence="3" key="2">
    <citation type="submission" date="2023-05" db="EMBL/GenBank/DDBJ databases">
        <authorList>
            <consortium name="Lawrence Berkeley National Laboratory"/>
            <person name="Steindorff A."/>
            <person name="Hensen N."/>
            <person name="Bonometti L."/>
            <person name="Westerberg I."/>
            <person name="Brannstrom I.O."/>
            <person name="Guillou S."/>
            <person name="Cros-Aarteil S."/>
            <person name="Calhoun S."/>
            <person name="Haridas S."/>
            <person name="Kuo A."/>
            <person name="Mondo S."/>
            <person name="Pangilinan J."/>
            <person name="Riley R."/>
            <person name="Labutti K."/>
            <person name="Andreopoulos B."/>
            <person name="Lipzen A."/>
            <person name="Chen C."/>
            <person name="Yanf M."/>
            <person name="Daum C."/>
            <person name="Ng V."/>
            <person name="Clum A."/>
            <person name="Ohm R."/>
            <person name="Martin F."/>
            <person name="Silar P."/>
            <person name="Natvig D."/>
            <person name="Lalanne C."/>
            <person name="Gautier V."/>
            <person name="Ament-Velasquez S.L."/>
            <person name="Kruys A."/>
            <person name="Hutchinson M.I."/>
            <person name="Powell A.J."/>
            <person name="Barry K."/>
            <person name="Miller A.N."/>
            <person name="Grigoriev I.V."/>
            <person name="Debuchy R."/>
            <person name="Gladieux P."/>
            <person name="Thoren M.H."/>
            <person name="Johannesson H."/>
        </authorList>
    </citation>
    <scope>NUCLEOTIDE SEQUENCE</scope>
    <source>
        <strain evidence="3">CBS 731.68</strain>
    </source>
</reference>
<dbReference type="Pfam" id="PF03571">
    <property type="entry name" value="Peptidase_M49"/>
    <property type="match status" value="2"/>
</dbReference>
<dbReference type="GeneID" id="87833540"/>
<sequence length="251" mass="28615">MEGHRGEARLCLNQYSQSSNKPLPDFLLRFGLMTSPGNHCAFDDADDQAFFSWTRTVNSKDLNAHVLTKVCGITIHETTQSAYYPGDITEEEISMPPNGRGSLRLAYGDHSVALQHIHEQINQAMEYAANDLERDLLRAYNESFQTGSLDMYRESQRIWYNDIRQECGFKNVIIANRMGIESRARQYPFIDASEVETFAKQKFPAHYWWVVLHELLGHGTGQMMVECEEGKYNLDINSPPMNPLTGNPITS</sequence>
<evidence type="ECO:0000256" key="2">
    <source>
        <dbReference type="ARBA" id="ARBA00022801"/>
    </source>
</evidence>
<accession>A0AAN6TPB8</accession>
<dbReference type="Proteomes" id="UP001302602">
    <property type="component" value="Unassembled WGS sequence"/>
</dbReference>
<dbReference type="InterPro" id="IPR039461">
    <property type="entry name" value="Peptidase_M49"/>
</dbReference>
<evidence type="ECO:0000313" key="3">
    <source>
        <dbReference type="EMBL" id="KAK4118202.1"/>
    </source>
</evidence>
<comment type="caution">
    <text evidence="3">The sequence shown here is derived from an EMBL/GenBank/DDBJ whole genome shotgun (WGS) entry which is preliminary data.</text>
</comment>
<protein>
    <submittedName>
        <fullName evidence="3">Uncharacterized protein</fullName>
    </submittedName>
</protein>
<evidence type="ECO:0000256" key="1">
    <source>
        <dbReference type="ARBA" id="ARBA00022723"/>
    </source>
</evidence>
<dbReference type="GO" id="GO:0008239">
    <property type="term" value="F:dipeptidyl-peptidase activity"/>
    <property type="evidence" value="ECO:0007669"/>
    <property type="project" value="TreeGrafter"/>
</dbReference>
<organism evidence="3 4">
    <name type="scientific">Parathielavia appendiculata</name>
    <dbReference type="NCBI Taxonomy" id="2587402"/>
    <lineage>
        <taxon>Eukaryota</taxon>
        <taxon>Fungi</taxon>
        <taxon>Dikarya</taxon>
        <taxon>Ascomycota</taxon>
        <taxon>Pezizomycotina</taxon>
        <taxon>Sordariomycetes</taxon>
        <taxon>Sordariomycetidae</taxon>
        <taxon>Sordariales</taxon>
        <taxon>Chaetomiaceae</taxon>
        <taxon>Parathielavia</taxon>
    </lineage>
</organism>
<reference evidence="3" key="1">
    <citation type="journal article" date="2023" name="Mol. Phylogenet. Evol.">
        <title>Genome-scale phylogeny and comparative genomics of the fungal order Sordariales.</title>
        <authorList>
            <person name="Hensen N."/>
            <person name="Bonometti L."/>
            <person name="Westerberg I."/>
            <person name="Brannstrom I.O."/>
            <person name="Guillou S."/>
            <person name="Cros-Aarteil S."/>
            <person name="Calhoun S."/>
            <person name="Haridas S."/>
            <person name="Kuo A."/>
            <person name="Mondo S."/>
            <person name="Pangilinan J."/>
            <person name="Riley R."/>
            <person name="LaButti K."/>
            <person name="Andreopoulos B."/>
            <person name="Lipzen A."/>
            <person name="Chen C."/>
            <person name="Yan M."/>
            <person name="Daum C."/>
            <person name="Ng V."/>
            <person name="Clum A."/>
            <person name="Steindorff A."/>
            <person name="Ohm R.A."/>
            <person name="Martin F."/>
            <person name="Silar P."/>
            <person name="Natvig D.O."/>
            <person name="Lalanne C."/>
            <person name="Gautier V."/>
            <person name="Ament-Velasquez S.L."/>
            <person name="Kruys A."/>
            <person name="Hutchinson M.I."/>
            <person name="Powell A.J."/>
            <person name="Barry K."/>
            <person name="Miller A.N."/>
            <person name="Grigoriev I.V."/>
            <person name="Debuchy R."/>
            <person name="Gladieux P."/>
            <person name="Hiltunen Thoren M."/>
            <person name="Johannesson H."/>
        </authorList>
    </citation>
    <scope>NUCLEOTIDE SEQUENCE</scope>
    <source>
        <strain evidence="3">CBS 731.68</strain>
    </source>
</reference>
<dbReference type="EMBL" id="MU853278">
    <property type="protein sequence ID" value="KAK4118202.1"/>
    <property type="molecule type" value="Genomic_DNA"/>
</dbReference>
<dbReference type="GO" id="GO:0046872">
    <property type="term" value="F:metal ion binding"/>
    <property type="evidence" value="ECO:0007669"/>
    <property type="project" value="UniProtKB-KW"/>
</dbReference>
<keyword evidence="1" id="KW-0479">Metal-binding</keyword>
<dbReference type="PANTHER" id="PTHR23422:SF11">
    <property type="entry name" value="DIPEPTIDYL PEPTIDASE 3"/>
    <property type="match status" value="1"/>
</dbReference>
<gene>
    <name evidence="3" type="ORF">N657DRAFT_685399</name>
</gene>
<dbReference type="GO" id="GO:0005737">
    <property type="term" value="C:cytoplasm"/>
    <property type="evidence" value="ECO:0007669"/>
    <property type="project" value="TreeGrafter"/>
</dbReference>
<name>A0AAN6TPB8_9PEZI</name>
<keyword evidence="2" id="KW-0378">Hydrolase</keyword>
<dbReference type="AlphaFoldDB" id="A0AAN6TPB8"/>
<dbReference type="Gene3D" id="3.30.540.30">
    <property type="match status" value="1"/>
</dbReference>